<feature type="binding site" evidence="4">
    <location>
        <position position="61"/>
    </location>
    <ligand>
        <name>substrate</name>
    </ligand>
</feature>
<dbReference type="SMART" id="SM00870">
    <property type="entry name" value="Asparaginase"/>
    <property type="match status" value="1"/>
</dbReference>
<dbReference type="SUPFAM" id="SSF53774">
    <property type="entry name" value="Glutaminase/Asparaginase"/>
    <property type="match status" value="1"/>
</dbReference>
<dbReference type="AlphaFoldDB" id="A0A2I6S3H6"/>
<dbReference type="GO" id="GO:0006528">
    <property type="term" value="P:asparagine metabolic process"/>
    <property type="evidence" value="ECO:0007669"/>
    <property type="project" value="InterPro"/>
</dbReference>
<evidence type="ECO:0000256" key="6">
    <source>
        <dbReference type="PROSITE-ProRule" id="PRU10100"/>
    </source>
</evidence>
<dbReference type="PANTHER" id="PTHR11707">
    <property type="entry name" value="L-ASPARAGINASE"/>
    <property type="match status" value="1"/>
</dbReference>
<feature type="domain" description="Asparaginase/glutaminase C-terminal" evidence="8">
    <location>
        <begin position="212"/>
        <end position="308"/>
    </location>
</feature>
<sequence>MTLPRIVLLTTGGTIAGASDAASGPDEYTAGAIAGEALLASVPGLRERADILVEPCLALDSRDMGPEDWLTVARAARELIAREDVTGVVVTHGTDTLEETALALELLLPAAKPVVITGAMRPADAVSSDGPANLLDAVRVAIDPAARGRGALVVFAEQVLPARGVRKAHSARLDAFTAADGAVGATRPEVRFFRPPAPRPEALPWPDARLPRVEVVFVAAGTSPQWLEAACDMGARGIVLALTGNGSVPDAWREAIRRVTLAGVPVVRASRCGAGFVGHRRVDVELGTVAAGRLSPAQARVALSLAIAGADASAFAPIALTDGRPHQSS</sequence>
<dbReference type="Gene3D" id="3.40.50.1170">
    <property type="entry name" value="L-asparaginase, N-terminal domain"/>
    <property type="match status" value="1"/>
</dbReference>
<dbReference type="InterPro" id="IPR004550">
    <property type="entry name" value="AsnASE_II"/>
</dbReference>
<dbReference type="PROSITE" id="PS00917">
    <property type="entry name" value="ASN_GLN_ASE_2"/>
    <property type="match status" value="1"/>
</dbReference>
<evidence type="ECO:0000259" key="8">
    <source>
        <dbReference type="Pfam" id="PF17763"/>
    </source>
</evidence>
<protein>
    <submittedName>
        <fullName evidence="9">Asparaginase</fullName>
    </submittedName>
</protein>
<dbReference type="PROSITE" id="PS51732">
    <property type="entry name" value="ASN_GLN_ASE_3"/>
    <property type="match status" value="1"/>
</dbReference>
<keyword evidence="2" id="KW-0378">Hydrolase</keyword>
<dbReference type="PIRSF" id="PIRSF001220">
    <property type="entry name" value="L-ASNase_gatD"/>
    <property type="match status" value="1"/>
</dbReference>
<reference evidence="9 10" key="1">
    <citation type="submission" date="2018-01" db="EMBL/GenBank/DDBJ databases">
        <authorList>
            <person name="Fu G.-Y."/>
        </authorList>
    </citation>
    <scope>NUCLEOTIDE SEQUENCE [LARGE SCALE GENOMIC DNA]</scope>
    <source>
        <strain evidence="9 10">SY39</strain>
    </source>
</reference>
<dbReference type="Proteomes" id="UP000242205">
    <property type="component" value="Chromosome"/>
</dbReference>
<dbReference type="InterPro" id="IPR027474">
    <property type="entry name" value="L-asparaginase_N"/>
</dbReference>
<dbReference type="OrthoDB" id="9788068at2"/>
<feature type="active site" evidence="6">
    <location>
        <position position="94"/>
    </location>
</feature>
<evidence type="ECO:0000259" key="7">
    <source>
        <dbReference type="Pfam" id="PF00710"/>
    </source>
</evidence>
<dbReference type="PIRSF" id="PIRSF500176">
    <property type="entry name" value="L_ASNase"/>
    <property type="match status" value="1"/>
</dbReference>
<evidence type="ECO:0000313" key="9">
    <source>
        <dbReference type="EMBL" id="AUN93814.1"/>
    </source>
</evidence>
<dbReference type="InterPro" id="IPR006034">
    <property type="entry name" value="Asparaginase/glutaminase-like"/>
</dbReference>
<evidence type="ECO:0000256" key="2">
    <source>
        <dbReference type="ARBA" id="ARBA00022801"/>
    </source>
</evidence>
<dbReference type="FunFam" id="3.40.50.1170:FF:000001">
    <property type="entry name" value="L-asparaginase 2"/>
    <property type="match status" value="1"/>
</dbReference>
<dbReference type="Gene3D" id="3.40.50.40">
    <property type="match status" value="1"/>
</dbReference>
<keyword evidence="10" id="KW-1185">Reference proteome</keyword>
<evidence type="ECO:0000256" key="4">
    <source>
        <dbReference type="PIRSR" id="PIRSR001220-2"/>
    </source>
</evidence>
<dbReference type="PROSITE" id="PS00144">
    <property type="entry name" value="ASN_GLN_ASE_1"/>
    <property type="match status" value="1"/>
</dbReference>
<dbReference type="InterPro" id="IPR027473">
    <property type="entry name" value="L-asparaginase_C"/>
</dbReference>
<dbReference type="InterPro" id="IPR036152">
    <property type="entry name" value="Asp/glu_Ase-like_sf"/>
</dbReference>
<dbReference type="CDD" id="cd08964">
    <property type="entry name" value="L-asparaginase_II"/>
    <property type="match status" value="1"/>
</dbReference>
<gene>
    <name evidence="9" type="ORF">C0099_01995</name>
</gene>
<dbReference type="PANTHER" id="PTHR11707:SF28">
    <property type="entry name" value="60 KDA LYSOPHOSPHOLIPASE"/>
    <property type="match status" value="1"/>
</dbReference>
<dbReference type="Pfam" id="PF00710">
    <property type="entry name" value="Asparaginase"/>
    <property type="match status" value="1"/>
</dbReference>
<dbReference type="EMBL" id="CP025682">
    <property type="protein sequence ID" value="AUN93814.1"/>
    <property type="molecule type" value="Genomic_DNA"/>
</dbReference>
<feature type="domain" description="L-asparaginase N-terminal" evidence="7">
    <location>
        <begin position="5"/>
        <end position="194"/>
    </location>
</feature>
<feature type="binding site" evidence="4">
    <location>
        <begin position="94"/>
        <end position="95"/>
    </location>
    <ligand>
        <name>substrate</name>
    </ligand>
</feature>
<dbReference type="Pfam" id="PF17763">
    <property type="entry name" value="Asparaginase_C"/>
    <property type="match status" value="1"/>
</dbReference>
<proteinExistence type="inferred from homology"/>
<evidence type="ECO:0000256" key="5">
    <source>
        <dbReference type="PROSITE-ProRule" id="PRU10099"/>
    </source>
</evidence>
<name>A0A2I6S3H6_9RHOO</name>
<dbReference type="RefSeq" id="WP_102245888.1">
    <property type="nucleotide sequence ID" value="NZ_CP025682.1"/>
</dbReference>
<dbReference type="InterPro" id="IPR037152">
    <property type="entry name" value="L-asparaginase_N_sf"/>
</dbReference>
<comment type="similarity">
    <text evidence="1">Belongs to the asparaginase 1 family.</text>
</comment>
<dbReference type="PRINTS" id="PR00139">
    <property type="entry name" value="ASNGLNASE"/>
</dbReference>
<dbReference type="KEGG" id="atw:C0099_01995"/>
<dbReference type="InterPro" id="IPR040919">
    <property type="entry name" value="Asparaginase_C"/>
</dbReference>
<dbReference type="GO" id="GO:0004067">
    <property type="term" value="F:asparaginase activity"/>
    <property type="evidence" value="ECO:0007669"/>
    <property type="project" value="UniProtKB-UniRule"/>
</dbReference>
<dbReference type="InterPro" id="IPR027475">
    <property type="entry name" value="Asparaginase/glutaminase_AS2"/>
</dbReference>
<feature type="active site" description="O-isoaspartyl threonine intermediate" evidence="3">
    <location>
        <position position="14"/>
    </location>
</feature>
<feature type="active site" evidence="5">
    <location>
        <position position="14"/>
    </location>
</feature>
<dbReference type="SFLD" id="SFLDS00057">
    <property type="entry name" value="Glutaminase/Asparaginase"/>
    <property type="match status" value="1"/>
</dbReference>
<evidence type="ECO:0000256" key="1">
    <source>
        <dbReference type="ARBA" id="ARBA00010518"/>
    </source>
</evidence>
<dbReference type="InterPro" id="IPR020827">
    <property type="entry name" value="Asparaginase/glutaminase_AS1"/>
</dbReference>
<evidence type="ECO:0000256" key="3">
    <source>
        <dbReference type="PIRSR" id="PIRSR001220-1"/>
    </source>
</evidence>
<accession>A0A2I6S3H6</accession>
<organism evidence="9 10">
    <name type="scientific">Pseudazoarcus pumilus</name>
    <dbReference type="NCBI Taxonomy" id="2067960"/>
    <lineage>
        <taxon>Bacteria</taxon>
        <taxon>Pseudomonadati</taxon>
        <taxon>Pseudomonadota</taxon>
        <taxon>Betaproteobacteria</taxon>
        <taxon>Rhodocyclales</taxon>
        <taxon>Zoogloeaceae</taxon>
        <taxon>Pseudazoarcus</taxon>
    </lineage>
</organism>
<evidence type="ECO:0000313" key="10">
    <source>
        <dbReference type="Proteomes" id="UP000242205"/>
    </source>
</evidence>